<sequence>MNSFMATNAHCSSAHGKAENTEGARKKSRIRREQHGNITIIFFFRGVHVYSVMFFREAPCVPAKR</sequence>
<keyword evidence="4" id="KW-1185">Reference proteome</keyword>
<reference evidence="3 4" key="1">
    <citation type="submission" date="2023-06" db="EMBL/GenBank/DDBJ databases">
        <title>Genome sequence of Methancorpusculaceae sp. Cs1.</title>
        <authorList>
            <person name="Protasov E."/>
            <person name="Platt K."/>
            <person name="Poehlein A."/>
            <person name="Daniel R."/>
            <person name="Brune A."/>
        </authorList>
    </citation>
    <scope>NUCLEOTIDE SEQUENCE [LARGE SCALE GENOMIC DNA]</scope>
    <source>
        <strain evidence="3 4">Cs1</strain>
    </source>
</reference>
<keyword evidence="2" id="KW-0472">Membrane</keyword>
<organism evidence="3 4">
    <name type="scientific">Methanorbis rubei</name>
    <dbReference type="NCBI Taxonomy" id="3028300"/>
    <lineage>
        <taxon>Archaea</taxon>
        <taxon>Methanobacteriati</taxon>
        <taxon>Methanobacteriota</taxon>
        <taxon>Stenosarchaea group</taxon>
        <taxon>Methanomicrobia</taxon>
        <taxon>Methanomicrobiales</taxon>
        <taxon>Methanocorpusculaceae</taxon>
        <taxon>Methanorbis</taxon>
    </lineage>
</organism>
<feature type="region of interest" description="Disordered" evidence="1">
    <location>
        <begin position="1"/>
        <end position="31"/>
    </location>
</feature>
<dbReference type="Proteomes" id="UP001283212">
    <property type="component" value="Unassembled WGS sequence"/>
</dbReference>
<keyword evidence="2" id="KW-0812">Transmembrane</keyword>
<protein>
    <submittedName>
        <fullName evidence="3">Uncharacterized protein</fullName>
    </submittedName>
</protein>
<accession>A0AAE4SEA8</accession>
<evidence type="ECO:0000313" key="4">
    <source>
        <dbReference type="Proteomes" id="UP001283212"/>
    </source>
</evidence>
<evidence type="ECO:0000256" key="1">
    <source>
        <dbReference type="SAM" id="MobiDB-lite"/>
    </source>
</evidence>
<feature type="transmembrane region" description="Helical" evidence="2">
    <location>
        <begin position="35"/>
        <end position="55"/>
    </location>
</feature>
<dbReference type="AlphaFoldDB" id="A0AAE4SEA8"/>
<feature type="compositionally biased region" description="Polar residues" evidence="1">
    <location>
        <begin position="1"/>
        <end position="11"/>
    </location>
</feature>
<name>A0AAE4SEA8_9EURY</name>
<keyword evidence="2" id="KW-1133">Transmembrane helix</keyword>
<gene>
    <name evidence="3" type="ORF">McpCs1_18190</name>
</gene>
<evidence type="ECO:0000256" key="2">
    <source>
        <dbReference type="SAM" id="Phobius"/>
    </source>
</evidence>
<evidence type="ECO:0000313" key="3">
    <source>
        <dbReference type="EMBL" id="MDV0444410.1"/>
    </source>
</evidence>
<comment type="caution">
    <text evidence="3">The sequence shown here is derived from an EMBL/GenBank/DDBJ whole genome shotgun (WGS) entry which is preliminary data.</text>
</comment>
<dbReference type="EMBL" id="JAWDKB010000008">
    <property type="protein sequence ID" value="MDV0444410.1"/>
    <property type="molecule type" value="Genomic_DNA"/>
</dbReference>
<proteinExistence type="predicted"/>
<feature type="compositionally biased region" description="Basic and acidic residues" evidence="1">
    <location>
        <begin position="16"/>
        <end position="31"/>
    </location>
</feature>